<dbReference type="EMBL" id="LR796725">
    <property type="protein sequence ID" value="CAB4162004.1"/>
    <property type="molecule type" value="Genomic_DNA"/>
</dbReference>
<protein>
    <submittedName>
        <fullName evidence="1">Uncharacterized protein</fullName>
    </submittedName>
</protein>
<accession>A0A6J5P3C9</accession>
<name>A0A6J5P3C9_9CAUD</name>
<reference evidence="1" key="1">
    <citation type="submission" date="2020-04" db="EMBL/GenBank/DDBJ databases">
        <authorList>
            <person name="Chiriac C."/>
            <person name="Salcher M."/>
            <person name="Ghai R."/>
            <person name="Kavagutti S V."/>
        </authorList>
    </citation>
    <scope>NUCLEOTIDE SEQUENCE</scope>
</reference>
<sequence length="35" mass="4427">MILHTGKQKVDYRKIKNWKIKVNVKNKFYKNYERD</sequence>
<organism evidence="1">
    <name type="scientific">uncultured Caudovirales phage</name>
    <dbReference type="NCBI Taxonomy" id="2100421"/>
    <lineage>
        <taxon>Viruses</taxon>
        <taxon>Duplodnaviria</taxon>
        <taxon>Heunggongvirae</taxon>
        <taxon>Uroviricota</taxon>
        <taxon>Caudoviricetes</taxon>
        <taxon>Peduoviridae</taxon>
        <taxon>Maltschvirus</taxon>
        <taxon>Maltschvirus maltsch</taxon>
    </lineage>
</organism>
<gene>
    <name evidence="1" type="ORF">UFOVP775_7</name>
</gene>
<evidence type="ECO:0000313" key="1">
    <source>
        <dbReference type="EMBL" id="CAB4162004.1"/>
    </source>
</evidence>
<proteinExistence type="predicted"/>